<name>A0A0D0DTZ5_9AGAM</name>
<evidence type="ECO:0000313" key="2">
    <source>
        <dbReference type="Proteomes" id="UP000054538"/>
    </source>
</evidence>
<dbReference type="InParanoid" id="A0A0D0DTZ5"/>
<dbReference type="EMBL" id="KN825297">
    <property type="protein sequence ID" value="KIK92266.1"/>
    <property type="molecule type" value="Genomic_DNA"/>
</dbReference>
<dbReference type="AlphaFoldDB" id="A0A0D0DTZ5"/>
<protein>
    <submittedName>
        <fullName evidence="1">Unplaced genomic scaffold scaffold_475, whole genome shotgun sequence</fullName>
    </submittedName>
</protein>
<dbReference type="HOGENOM" id="CLU_2671790_0_0_1"/>
<proteinExistence type="predicted"/>
<accession>A0A0D0DTZ5</accession>
<reference evidence="1 2" key="1">
    <citation type="submission" date="2014-04" db="EMBL/GenBank/DDBJ databases">
        <authorList>
            <consortium name="DOE Joint Genome Institute"/>
            <person name="Kuo A."/>
            <person name="Kohler A."/>
            <person name="Jargeat P."/>
            <person name="Nagy L.G."/>
            <person name="Floudas D."/>
            <person name="Copeland A."/>
            <person name="Barry K.W."/>
            <person name="Cichocki N."/>
            <person name="Veneault-Fourrey C."/>
            <person name="LaButti K."/>
            <person name="Lindquist E.A."/>
            <person name="Lipzen A."/>
            <person name="Lundell T."/>
            <person name="Morin E."/>
            <person name="Murat C."/>
            <person name="Sun H."/>
            <person name="Tunlid A."/>
            <person name="Henrissat B."/>
            <person name="Grigoriev I.V."/>
            <person name="Hibbett D.S."/>
            <person name="Martin F."/>
            <person name="Nordberg H.P."/>
            <person name="Cantor M.N."/>
            <person name="Hua S.X."/>
        </authorList>
    </citation>
    <scope>NUCLEOTIDE SEQUENCE [LARGE SCALE GENOMIC DNA]</scope>
    <source>
        <strain evidence="1 2">Ve08.2h10</strain>
    </source>
</reference>
<evidence type="ECO:0000313" key="1">
    <source>
        <dbReference type="EMBL" id="KIK92266.1"/>
    </source>
</evidence>
<dbReference type="Proteomes" id="UP000054538">
    <property type="component" value="Unassembled WGS sequence"/>
</dbReference>
<keyword evidence="2" id="KW-1185">Reference proteome</keyword>
<organism evidence="1 2">
    <name type="scientific">Paxillus rubicundulus Ve08.2h10</name>
    <dbReference type="NCBI Taxonomy" id="930991"/>
    <lineage>
        <taxon>Eukaryota</taxon>
        <taxon>Fungi</taxon>
        <taxon>Dikarya</taxon>
        <taxon>Basidiomycota</taxon>
        <taxon>Agaricomycotina</taxon>
        <taxon>Agaricomycetes</taxon>
        <taxon>Agaricomycetidae</taxon>
        <taxon>Boletales</taxon>
        <taxon>Paxilineae</taxon>
        <taxon>Paxillaceae</taxon>
        <taxon>Paxillus</taxon>
    </lineage>
</organism>
<reference evidence="2" key="2">
    <citation type="submission" date="2015-01" db="EMBL/GenBank/DDBJ databases">
        <title>Evolutionary Origins and Diversification of the Mycorrhizal Mutualists.</title>
        <authorList>
            <consortium name="DOE Joint Genome Institute"/>
            <consortium name="Mycorrhizal Genomics Consortium"/>
            <person name="Kohler A."/>
            <person name="Kuo A."/>
            <person name="Nagy L.G."/>
            <person name="Floudas D."/>
            <person name="Copeland A."/>
            <person name="Barry K.W."/>
            <person name="Cichocki N."/>
            <person name="Veneault-Fourrey C."/>
            <person name="LaButti K."/>
            <person name="Lindquist E.A."/>
            <person name="Lipzen A."/>
            <person name="Lundell T."/>
            <person name="Morin E."/>
            <person name="Murat C."/>
            <person name="Riley R."/>
            <person name="Ohm R."/>
            <person name="Sun H."/>
            <person name="Tunlid A."/>
            <person name="Henrissat B."/>
            <person name="Grigoriev I.V."/>
            <person name="Hibbett D.S."/>
            <person name="Martin F."/>
        </authorList>
    </citation>
    <scope>NUCLEOTIDE SEQUENCE [LARGE SCALE GENOMIC DNA]</scope>
    <source>
        <strain evidence="2">Ve08.2h10</strain>
    </source>
</reference>
<sequence>MAYAPLCAYQAAAVDDMQCMTSRKSALNEENPKDVNTPAKIDVHQTCTFKSPTGEKVCTSRKSVFTAAIADIFWC</sequence>
<gene>
    <name evidence="1" type="ORF">PAXRUDRAFT_830131</name>
</gene>